<keyword evidence="4 10" id="KW-0812">Transmembrane</keyword>
<dbReference type="Gene3D" id="2.60.120.260">
    <property type="entry name" value="Galactose-binding domain-like"/>
    <property type="match status" value="1"/>
</dbReference>
<dbReference type="SMART" id="SM00710">
    <property type="entry name" value="PbH1"/>
    <property type="match status" value="4"/>
</dbReference>
<evidence type="ECO:0000256" key="4">
    <source>
        <dbReference type="ARBA" id="ARBA00022692"/>
    </source>
</evidence>
<feature type="domain" description="G8" evidence="13">
    <location>
        <begin position="18"/>
        <end position="139"/>
    </location>
</feature>
<keyword evidence="8" id="KW-0325">Glycoprotein</keyword>
<evidence type="ECO:0000256" key="1">
    <source>
        <dbReference type="ARBA" id="ARBA00004167"/>
    </source>
</evidence>
<dbReference type="InterPro" id="IPR000421">
    <property type="entry name" value="FA58C"/>
</dbReference>
<evidence type="ECO:0000256" key="8">
    <source>
        <dbReference type="ARBA" id="ARBA00023180"/>
    </source>
</evidence>
<feature type="domain" description="F5/8 type C" evidence="12">
    <location>
        <begin position="820"/>
        <end position="955"/>
    </location>
</feature>
<comment type="subcellular location">
    <subcellularLocation>
        <location evidence="2">Cell membrane</location>
    </subcellularLocation>
    <subcellularLocation>
        <location evidence="1">Membrane</location>
        <topology evidence="1">Single-pass membrane protein</topology>
    </subcellularLocation>
</comment>
<feature type="compositionally biased region" description="Basic and acidic residues" evidence="9">
    <location>
        <begin position="1202"/>
        <end position="1215"/>
    </location>
</feature>
<organism evidence="14">
    <name type="scientific">Cladocopium goreaui</name>
    <dbReference type="NCBI Taxonomy" id="2562237"/>
    <lineage>
        <taxon>Eukaryota</taxon>
        <taxon>Sar</taxon>
        <taxon>Alveolata</taxon>
        <taxon>Dinophyceae</taxon>
        <taxon>Suessiales</taxon>
        <taxon>Symbiodiniaceae</taxon>
        <taxon>Cladocopium</taxon>
    </lineage>
</organism>
<keyword evidence="3" id="KW-1003">Cell membrane</keyword>
<reference evidence="14" key="1">
    <citation type="submission" date="2022-10" db="EMBL/GenBank/DDBJ databases">
        <authorList>
            <person name="Chen Y."/>
            <person name="Dougan E. K."/>
            <person name="Chan C."/>
            <person name="Rhodes N."/>
            <person name="Thang M."/>
        </authorList>
    </citation>
    <scope>NUCLEOTIDE SEQUENCE</scope>
</reference>
<feature type="transmembrane region" description="Helical" evidence="10">
    <location>
        <begin position="1165"/>
        <end position="1184"/>
    </location>
</feature>
<evidence type="ECO:0000313" key="17">
    <source>
        <dbReference type="Proteomes" id="UP001152797"/>
    </source>
</evidence>
<dbReference type="InterPro" id="IPR055401">
    <property type="entry name" value="CEMIP_beta-hel_dom"/>
</dbReference>
<reference evidence="15" key="2">
    <citation type="submission" date="2024-04" db="EMBL/GenBank/DDBJ databases">
        <authorList>
            <person name="Chen Y."/>
            <person name="Shah S."/>
            <person name="Dougan E. K."/>
            <person name="Thang M."/>
            <person name="Chan C."/>
        </authorList>
    </citation>
    <scope>NUCLEOTIDE SEQUENCE [LARGE SCALE GENOMIC DNA]</scope>
</reference>
<dbReference type="EMBL" id="CAMXCT010000466">
    <property type="protein sequence ID" value="CAI3979201.1"/>
    <property type="molecule type" value="Genomic_DNA"/>
</dbReference>
<dbReference type="OrthoDB" id="411757at2759"/>
<dbReference type="PROSITE" id="PS50022">
    <property type="entry name" value="FA58C_3"/>
    <property type="match status" value="1"/>
</dbReference>
<evidence type="ECO:0000259" key="13">
    <source>
        <dbReference type="PROSITE" id="PS51484"/>
    </source>
</evidence>
<feature type="signal peptide" evidence="11">
    <location>
        <begin position="1"/>
        <end position="16"/>
    </location>
</feature>
<evidence type="ECO:0000256" key="5">
    <source>
        <dbReference type="ARBA" id="ARBA00022729"/>
    </source>
</evidence>
<dbReference type="SMART" id="SM01225">
    <property type="entry name" value="G8"/>
    <property type="match status" value="1"/>
</dbReference>
<dbReference type="GO" id="GO:0005886">
    <property type="term" value="C:plasma membrane"/>
    <property type="evidence" value="ECO:0007669"/>
    <property type="project" value="UniProtKB-SubCell"/>
</dbReference>
<dbReference type="PROSITE" id="PS51484">
    <property type="entry name" value="G8"/>
    <property type="match status" value="1"/>
</dbReference>
<proteinExistence type="predicted"/>
<feature type="chain" id="PRO_5043269777" evidence="11">
    <location>
        <begin position="17"/>
        <end position="1215"/>
    </location>
</feature>
<evidence type="ECO:0000256" key="6">
    <source>
        <dbReference type="ARBA" id="ARBA00022989"/>
    </source>
</evidence>
<keyword evidence="7 10" id="KW-0472">Membrane</keyword>
<dbReference type="AlphaFoldDB" id="A0A9P1BTJ8"/>
<dbReference type="Pfam" id="PF10162">
    <property type="entry name" value="G8"/>
    <property type="match status" value="1"/>
</dbReference>
<gene>
    <name evidence="14" type="ORF">C1SCF055_LOCUS7170</name>
</gene>
<keyword evidence="5 11" id="KW-0732">Signal</keyword>
<evidence type="ECO:0000256" key="9">
    <source>
        <dbReference type="SAM" id="MobiDB-lite"/>
    </source>
</evidence>
<protein>
    <submittedName>
        <fullName evidence="16">Protein rliB</fullName>
    </submittedName>
</protein>
<evidence type="ECO:0000259" key="12">
    <source>
        <dbReference type="PROSITE" id="PS50022"/>
    </source>
</evidence>
<sequence>MALLVLFLACIPSVSGIKRWSSMKTVCKSGDACFVPDNEHWLLDWSPPNLSSLTIRGKLQWDTETAGLQLTAGHVLVEGNGSLEIGTTLKPMTKQATIYISAESAAEHTSFGQRFLAAKDHAKILMHGRKLITWTLLAQDLGAGSSTLMLRDDPVEMSWQVGDTIGIATTSRGQSRPYKIVSMGPGKRIEIDPPASADYLGGWRQIRYNGRSKVFDQRFELAAEVVNLQRSIAITGPANWDTSDWKGLHTLVTGTGFIDARYILVENCGQPPHIGRYCLHLHLMHQCPRCVLLGNAVVNSTQVGITVHGTHGAQVSKNVLWNTMSAGVYVEDGNEMNNSIEENVIICMHPVPALNPLPCNKGPEGICPEARQGCTYDLFNSGGRLAGVYVVGMTNNFLRNRVVNMENCFWFKGVADPVGRGHAAGKVCPVHLPFGQIKGNVCHDNRRFGIYLDFQRPRMLPRDENGFVADIENPTSNCFNEVDADGKDTGLVPANVVEDELDWHNEFVGQYTLTDVRYSRYVGINNQHCMYWKSSKNFADGSLYHITDSICINAPIVGDLFSIPAGQFFGPAGGFTFGLKNVTFVGSPGGGAALAAGQHCMDGGAGGPCNVQYLLENVDFSGVSATGKLIQHGVNSKPEGKVWPVFLARDGSLGGFKSVLSQHLDGFKNEGCVQLGPEWDSGLGCNFAVRRLNVWTAAEIEGGVKLSGPGFAVAANNEFPSFGGNAGILSYAAGYNGYGALCRPGNVYELEGVWRDSPVIDVAFSDAALESIFGAEEVTLKTASGSCSVRSEAQRIIGRLGPVPTAPQSECGALLFNSQPNSETLSISNIALGRPTAASSSEQSIYDSEKAVDGSVDTRWSSSFQDNQWISVDLGVVYELFAVTVQWETAYARDYLVQSALDEPSWHTAATVTINEPGEVQTLFPEHFARYVRILCQTRATPWGCSILELQVFPAFAGLFHPVDGGTSRACRGSSRSDNSPSHYTVLQQNTLKGCKKECEMTPSCVGVEYSGGRCEIWTRLGGIESAVVLQGFTCLHFLRPTSSCLMLFEGVDGGEERACRGSTADDNSEEYFQVKEAQTLESCEAYCEAEAACVGISYSKCRCEIWVRPQGIQATTAQCGSVCKRMVRWGLGCPIQTLFLDEVQPLQHDEAKSSSFPRTDRTSLILVGVAVVLPLVLILGCFLKRMSWPSLPPRSVSRQDLVPERSASRQDLEA</sequence>
<dbReference type="PANTHER" id="PTHR46769">
    <property type="entry name" value="POLYCYSTIC KIDNEY AND HEPATIC DISEASE 1 (AUTOSOMAL RECESSIVE)-LIKE 1"/>
    <property type="match status" value="1"/>
</dbReference>
<evidence type="ECO:0000313" key="16">
    <source>
        <dbReference type="EMBL" id="CAL4766513.1"/>
    </source>
</evidence>
<evidence type="ECO:0000256" key="7">
    <source>
        <dbReference type="ARBA" id="ARBA00023136"/>
    </source>
</evidence>
<dbReference type="InterPro" id="IPR006626">
    <property type="entry name" value="PbH1"/>
</dbReference>
<dbReference type="Gene3D" id="2.160.20.10">
    <property type="entry name" value="Single-stranded right-handed beta-helix, Pectin lyase-like"/>
    <property type="match status" value="1"/>
</dbReference>
<evidence type="ECO:0000256" key="2">
    <source>
        <dbReference type="ARBA" id="ARBA00004236"/>
    </source>
</evidence>
<evidence type="ECO:0000256" key="10">
    <source>
        <dbReference type="SAM" id="Phobius"/>
    </source>
</evidence>
<evidence type="ECO:0000313" key="14">
    <source>
        <dbReference type="EMBL" id="CAI3979201.1"/>
    </source>
</evidence>
<feature type="region of interest" description="Disordered" evidence="9">
    <location>
        <begin position="1195"/>
        <end position="1215"/>
    </location>
</feature>
<dbReference type="EMBL" id="CAMXCT020000466">
    <property type="protein sequence ID" value="CAL1132576.1"/>
    <property type="molecule type" value="Genomic_DNA"/>
</dbReference>
<dbReference type="InterPro" id="IPR019316">
    <property type="entry name" value="G8_domain"/>
</dbReference>
<name>A0A9P1BTJ8_9DINO</name>
<comment type="caution">
    <text evidence="14">The sequence shown here is derived from an EMBL/GenBank/DDBJ whole genome shotgun (WGS) entry which is preliminary data.</text>
</comment>
<dbReference type="Proteomes" id="UP001152797">
    <property type="component" value="Unassembled WGS sequence"/>
</dbReference>
<dbReference type="SUPFAM" id="SSF51126">
    <property type="entry name" value="Pectin lyase-like"/>
    <property type="match status" value="1"/>
</dbReference>
<dbReference type="EMBL" id="CAMXCT030000466">
    <property type="protein sequence ID" value="CAL4766513.1"/>
    <property type="molecule type" value="Genomic_DNA"/>
</dbReference>
<dbReference type="Pfam" id="PF24606">
    <property type="entry name" value="CEMIP_beta-hel"/>
    <property type="match status" value="1"/>
</dbReference>
<dbReference type="InterPro" id="IPR012334">
    <property type="entry name" value="Pectin_lyas_fold"/>
</dbReference>
<accession>A0A9P1BTJ8</accession>
<dbReference type="Pfam" id="PF00754">
    <property type="entry name" value="F5_F8_type_C"/>
    <property type="match status" value="1"/>
</dbReference>
<keyword evidence="6 10" id="KW-1133">Transmembrane helix</keyword>
<evidence type="ECO:0000256" key="11">
    <source>
        <dbReference type="SAM" id="SignalP"/>
    </source>
</evidence>
<dbReference type="SUPFAM" id="SSF49785">
    <property type="entry name" value="Galactose-binding domain-like"/>
    <property type="match status" value="1"/>
</dbReference>
<evidence type="ECO:0000313" key="15">
    <source>
        <dbReference type="EMBL" id="CAL1132576.1"/>
    </source>
</evidence>
<dbReference type="InterPro" id="IPR008979">
    <property type="entry name" value="Galactose-bd-like_sf"/>
</dbReference>
<dbReference type="InterPro" id="IPR011050">
    <property type="entry name" value="Pectin_lyase_fold/virulence"/>
</dbReference>
<dbReference type="InterPro" id="IPR052387">
    <property type="entry name" value="Fibrocystin"/>
</dbReference>
<keyword evidence="17" id="KW-1185">Reference proteome</keyword>
<dbReference type="PANTHER" id="PTHR46769:SF2">
    <property type="entry name" value="FIBROCYSTIN-L ISOFORM 2 PRECURSOR-RELATED"/>
    <property type="match status" value="1"/>
</dbReference>
<evidence type="ECO:0000256" key="3">
    <source>
        <dbReference type="ARBA" id="ARBA00022475"/>
    </source>
</evidence>